<feature type="region of interest" description="Disordered" evidence="1">
    <location>
        <begin position="250"/>
        <end position="314"/>
    </location>
</feature>
<feature type="compositionally biased region" description="Gly residues" evidence="1">
    <location>
        <begin position="207"/>
        <end position="222"/>
    </location>
</feature>
<feature type="region of interest" description="Disordered" evidence="1">
    <location>
        <begin position="356"/>
        <end position="398"/>
    </location>
</feature>
<keyword evidence="3" id="KW-1185">Reference proteome</keyword>
<dbReference type="EMBL" id="PQIB02000007">
    <property type="protein sequence ID" value="RLN09612.1"/>
    <property type="molecule type" value="Genomic_DNA"/>
</dbReference>
<feature type="region of interest" description="Disordered" evidence="1">
    <location>
        <begin position="130"/>
        <end position="233"/>
    </location>
</feature>
<sequence length="560" mass="61694">MGVRVCRWIPHLTGFGKIPNNFRKRIPPPCRIRDGTVGIKPGCETHSSIPANGEAKMSGGEGDAGIQPAVRTWSDQLGFHKPPSPSSSPANFRCIQKFVGYFHKAQVPQRPRSYTQVLLADLAKPMVYPVSNRGDRRDGFGAGRTGRGAGRTSARSNVWQRVGQGRGPMNADRREEDEAPLRQNRGEPIRNQDDTGCGDRLPQESGRGQGMSRGSASGGNLGMDGQNPRDGKASIDEEGEIFEEVKGASDARWDQAAGQRDHHDDSSGRSRWSHREEMNEERGPRDVGNEERESGRNFAGNLRKSNQAQRNKGLMGEEGLRMKALMLGVLPNLPKEMMRQKKQAKNAEMMRGYQSAPGKFQTSKPGPMLSKNAKEEDDDEGVIPAATYEPSDSSEDYPSQVNKIMGDGAESSRQRDAFWMSNVEVNIHEQNQLPLKKEKISKSAVVITELFGADHEKESQGLDKPSGVEAALHPCEMLQQARDNRRWSERALNKMMKNSKHDGGDDTSKKRNVEDFQGGLVEGVKALLACAHKVLAQQSAGATVRMLPPAPEEGHEDEED</sequence>
<gene>
    <name evidence="2" type="ORF">C2845_PM11G08710</name>
</gene>
<protein>
    <submittedName>
        <fullName evidence="2">Uncharacterized protein</fullName>
    </submittedName>
</protein>
<proteinExistence type="predicted"/>
<feature type="compositionally biased region" description="Basic and acidic residues" evidence="1">
    <location>
        <begin position="250"/>
        <end position="295"/>
    </location>
</feature>
<accession>A0A3L6RUZ4</accession>
<comment type="caution">
    <text evidence="2">The sequence shown here is derived from an EMBL/GenBank/DDBJ whole genome shotgun (WGS) entry which is preliminary data.</text>
</comment>
<reference evidence="3" key="1">
    <citation type="journal article" date="2019" name="Nat. Commun.">
        <title>The genome of broomcorn millet.</title>
        <authorList>
            <person name="Zou C."/>
            <person name="Miki D."/>
            <person name="Li D."/>
            <person name="Tang Q."/>
            <person name="Xiao L."/>
            <person name="Rajput S."/>
            <person name="Deng P."/>
            <person name="Jia W."/>
            <person name="Huang R."/>
            <person name="Zhang M."/>
            <person name="Sun Y."/>
            <person name="Hu J."/>
            <person name="Fu X."/>
            <person name="Schnable P.S."/>
            <person name="Li F."/>
            <person name="Zhang H."/>
            <person name="Feng B."/>
            <person name="Zhu X."/>
            <person name="Liu R."/>
            <person name="Schnable J.C."/>
            <person name="Zhu J.-K."/>
            <person name="Zhang H."/>
        </authorList>
    </citation>
    <scope>NUCLEOTIDE SEQUENCE [LARGE SCALE GENOMIC DNA]</scope>
</reference>
<feature type="region of interest" description="Disordered" evidence="1">
    <location>
        <begin position="538"/>
        <end position="560"/>
    </location>
</feature>
<name>A0A3L6RUZ4_PANMI</name>
<feature type="region of interest" description="Disordered" evidence="1">
    <location>
        <begin position="42"/>
        <end position="63"/>
    </location>
</feature>
<dbReference type="OrthoDB" id="721817at2759"/>
<dbReference type="AlphaFoldDB" id="A0A3L6RUZ4"/>
<organism evidence="2 3">
    <name type="scientific">Panicum miliaceum</name>
    <name type="common">Proso millet</name>
    <name type="synonym">Broomcorn millet</name>
    <dbReference type="NCBI Taxonomy" id="4540"/>
    <lineage>
        <taxon>Eukaryota</taxon>
        <taxon>Viridiplantae</taxon>
        <taxon>Streptophyta</taxon>
        <taxon>Embryophyta</taxon>
        <taxon>Tracheophyta</taxon>
        <taxon>Spermatophyta</taxon>
        <taxon>Magnoliopsida</taxon>
        <taxon>Liliopsida</taxon>
        <taxon>Poales</taxon>
        <taxon>Poaceae</taxon>
        <taxon>PACMAD clade</taxon>
        <taxon>Panicoideae</taxon>
        <taxon>Panicodae</taxon>
        <taxon>Paniceae</taxon>
        <taxon>Panicinae</taxon>
        <taxon>Panicum</taxon>
        <taxon>Panicum sect. Panicum</taxon>
    </lineage>
</organism>
<evidence type="ECO:0000256" key="1">
    <source>
        <dbReference type="SAM" id="MobiDB-lite"/>
    </source>
</evidence>
<dbReference type="Proteomes" id="UP000275267">
    <property type="component" value="Unassembled WGS sequence"/>
</dbReference>
<evidence type="ECO:0000313" key="2">
    <source>
        <dbReference type="EMBL" id="RLN09612.1"/>
    </source>
</evidence>
<feature type="compositionally biased region" description="Basic and acidic residues" evidence="1">
    <location>
        <begin position="171"/>
        <end position="193"/>
    </location>
</feature>
<evidence type="ECO:0000313" key="3">
    <source>
        <dbReference type="Proteomes" id="UP000275267"/>
    </source>
</evidence>
<feature type="compositionally biased region" description="Gly residues" evidence="1">
    <location>
        <begin position="140"/>
        <end position="149"/>
    </location>
</feature>